<sequence length="328" mass="36155">MRVIHCFIRVLTLYLTMSGPALAGCSALMHSIELAEQNFSMGKAHSAASLRELNQTIHEINNDDVLLVLRGTGQASAFGDLRNFLTQLKFISEAANRDTFQFSPRMQQDLGRAREIVDTACDHRAGTSVQSGSVATDHHRGYQSPRDHSLGLGSQRKPMLSPAQQAFLEESFNLNLLARLIAGVVLAVALVLFVHYSLVLVQVLRRNRRICQVPAEFICMMNAVPGNVTVLGRHGCVFLPASPDDAQTIEGVTTGTYCTLHIQDTAMTAKLLCDVSTDCRILFTEPISKQLMKTLLIHSEKPVRYDFSVMKGRSRTLRKFGIGSMPPA</sequence>
<accession>A0A6P0C7K1</accession>
<dbReference type="AlphaFoldDB" id="A0A6P0C7K1"/>
<evidence type="ECO:0000313" key="5">
    <source>
        <dbReference type="Proteomes" id="UP000468591"/>
    </source>
</evidence>
<keyword evidence="2" id="KW-0472">Membrane</keyword>
<evidence type="ECO:0000256" key="1">
    <source>
        <dbReference type="SAM" id="MobiDB-lite"/>
    </source>
</evidence>
<dbReference type="RefSeq" id="WP_164353090.1">
    <property type="nucleotide sequence ID" value="NZ_JAABNT010000003.1"/>
</dbReference>
<feature type="transmembrane region" description="Helical" evidence="2">
    <location>
        <begin position="176"/>
        <end position="199"/>
    </location>
</feature>
<evidence type="ECO:0000256" key="2">
    <source>
        <dbReference type="SAM" id="Phobius"/>
    </source>
</evidence>
<organism evidence="4 5">
    <name type="scientific">Sulfitobacter sediminilitoris</name>
    <dbReference type="NCBI Taxonomy" id="2698830"/>
    <lineage>
        <taxon>Bacteria</taxon>
        <taxon>Pseudomonadati</taxon>
        <taxon>Pseudomonadota</taxon>
        <taxon>Alphaproteobacteria</taxon>
        <taxon>Rhodobacterales</taxon>
        <taxon>Roseobacteraceae</taxon>
        <taxon>Sulfitobacter</taxon>
    </lineage>
</organism>
<feature type="chain" id="PRO_5026898390" evidence="3">
    <location>
        <begin position="24"/>
        <end position="328"/>
    </location>
</feature>
<feature type="compositionally biased region" description="Basic and acidic residues" evidence="1">
    <location>
        <begin position="136"/>
        <end position="149"/>
    </location>
</feature>
<evidence type="ECO:0000256" key="3">
    <source>
        <dbReference type="SAM" id="SignalP"/>
    </source>
</evidence>
<keyword evidence="3" id="KW-0732">Signal</keyword>
<feature type="signal peptide" evidence="3">
    <location>
        <begin position="1"/>
        <end position="23"/>
    </location>
</feature>
<dbReference type="EMBL" id="JAABNT010000003">
    <property type="protein sequence ID" value="NEK22161.1"/>
    <property type="molecule type" value="Genomic_DNA"/>
</dbReference>
<reference evidence="4 5" key="1">
    <citation type="submission" date="2020-01" db="EMBL/GenBank/DDBJ databases">
        <title>Sulfitobacter sediminilitoris sp. nov., isolated from a tidal flat.</title>
        <authorList>
            <person name="Park S."/>
            <person name="Yoon J.-H."/>
        </authorList>
    </citation>
    <scope>NUCLEOTIDE SEQUENCE [LARGE SCALE GENOMIC DNA]</scope>
    <source>
        <strain evidence="4 5">JBTF-M27</strain>
    </source>
</reference>
<dbReference type="PROSITE" id="PS51257">
    <property type="entry name" value="PROKAR_LIPOPROTEIN"/>
    <property type="match status" value="1"/>
</dbReference>
<protein>
    <submittedName>
        <fullName evidence="4">Uncharacterized protein</fullName>
    </submittedName>
</protein>
<keyword evidence="2" id="KW-1133">Transmembrane helix</keyword>
<feature type="region of interest" description="Disordered" evidence="1">
    <location>
        <begin position="128"/>
        <end position="156"/>
    </location>
</feature>
<proteinExistence type="predicted"/>
<name>A0A6P0C7K1_9RHOB</name>
<evidence type="ECO:0000313" key="4">
    <source>
        <dbReference type="EMBL" id="NEK22161.1"/>
    </source>
</evidence>
<dbReference type="Proteomes" id="UP000468591">
    <property type="component" value="Unassembled WGS sequence"/>
</dbReference>
<keyword evidence="5" id="KW-1185">Reference proteome</keyword>
<keyword evidence="2" id="KW-0812">Transmembrane</keyword>
<comment type="caution">
    <text evidence="4">The sequence shown here is derived from an EMBL/GenBank/DDBJ whole genome shotgun (WGS) entry which is preliminary data.</text>
</comment>
<gene>
    <name evidence="4" type="ORF">GV827_07080</name>
</gene>